<dbReference type="InterPro" id="IPR011704">
    <property type="entry name" value="ATPase_dyneun-rel_AAA"/>
</dbReference>
<evidence type="ECO:0000259" key="1">
    <source>
        <dbReference type="Pfam" id="PF07728"/>
    </source>
</evidence>
<proteinExistence type="predicted"/>
<dbReference type="SUPFAM" id="SSF52540">
    <property type="entry name" value="P-loop containing nucleoside triphosphate hydrolases"/>
    <property type="match status" value="1"/>
</dbReference>
<feature type="domain" description="ATPase dynein-related AAA" evidence="1">
    <location>
        <begin position="242"/>
        <end position="404"/>
    </location>
</feature>
<keyword evidence="3" id="KW-1185">Reference proteome</keyword>
<dbReference type="InterPro" id="IPR027417">
    <property type="entry name" value="P-loop_NTPase"/>
</dbReference>
<accession>A0A544T2H6</accession>
<sequence>MNIKQLVGTLNTIFKSEDINIKLNQSDYDGALLENIPRTEILRWGERELTNAAVEVGGILQPRKASRDGWEMNSNSATHFFIASASRKMFVPFLNEEIAGEYTLTFPFKMYEANLDLLLDFLPEGYYSPERIEFLKKSFTEGMTRNMNMSVKTTGNRIMFASKDFVSPIEEKRFFLENRYITFAEDYLVILKHKGEMSYTLLFIPKPATTDELAVFDGIFLEEIKGTAFPIHEIMKKTNGRNLLVFGAPGTGKSHWVKQTFEENTESYRVTFHEEYMYQDFVGSLKPSVDEKGLITYKFKPGPFTEILAKAFKNPTTSYTLIIEELNRANAASVFGDLFQLLDRDELGGSVYSIENEDILKYLRDVNQLSEVNKITIPGNLNIIATMNSADQGVFALDTAFKRRWTFKYLPITFEKWHEELLVPYIKVSEQTYKLTVKQFIEILNDFLARNEYLEINEDRLIGPYFVTKSQWESWVDGEYFQKILNYLWDDVARIERSQVFLEGYTQFSQVCNDFKSLKQVFTDDLHHLLMTEARQYREE</sequence>
<name>A0A544T2H6_9BACI</name>
<dbReference type="EMBL" id="VDGG01000030">
    <property type="protein sequence ID" value="TQR11647.1"/>
    <property type="molecule type" value="Genomic_DNA"/>
</dbReference>
<dbReference type="Gene3D" id="3.40.50.300">
    <property type="entry name" value="P-loop containing nucleotide triphosphate hydrolases"/>
    <property type="match status" value="1"/>
</dbReference>
<dbReference type="RefSeq" id="WP_221887529.1">
    <property type="nucleotide sequence ID" value="NZ_VDGG01000030.1"/>
</dbReference>
<organism evidence="2 3">
    <name type="scientific">Psychrobacillus soli</name>
    <dbReference type="NCBI Taxonomy" id="1543965"/>
    <lineage>
        <taxon>Bacteria</taxon>
        <taxon>Bacillati</taxon>
        <taxon>Bacillota</taxon>
        <taxon>Bacilli</taxon>
        <taxon>Bacillales</taxon>
        <taxon>Bacillaceae</taxon>
        <taxon>Psychrobacillus</taxon>
    </lineage>
</organism>
<dbReference type="InterPro" id="IPR052934">
    <property type="entry name" value="Methyl-DNA_Rec/Restrict_Enz"/>
</dbReference>
<evidence type="ECO:0000313" key="3">
    <source>
        <dbReference type="Proteomes" id="UP000318937"/>
    </source>
</evidence>
<dbReference type="GO" id="GO:0016887">
    <property type="term" value="F:ATP hydrolysis activity"/>
    <property type="evidence" value="ECO:0007669"/>
    <property type="project" value="InterPro"/>
</dbReference>
<dbReference type="PANTHER" id="PTHR37291:SF1">
    <property type="entry name" value="TYPE IV METHYL-DIRECTED RESTRICTION ENZYME ECOKMCRB SUBUNIT"/>
    <property type="match status" value="1"/>
</dbReference>
<dbReference type="AlphaFoldDB" id="A0A544T2H6"/>
<dbReference type="GO" id="GO:0005524">
    <property type="term" value="F:ATP binding"/>
    <property type="evidence" value="ECO:0007669"/>
    <property type="project" value="InterPro"/>
</dbReference>
<dbReference type="Pfam" id="PF07728">
    <property type="entry name" value="AAA_5"/>
    <property type="match status" value="1"/>
</dbReference>
<dbReference type="PANTHER" id="PTHR37291">
    <property type="entry name" value="5-METHYLCYTOSINE-SPECIFIC RESTRICTION ENZYME B"/>
    <property type="match status" value="1"/>
</dbReference>
<evidence type="ECO:0000313" key="2">
    <source>
        <dbReference type="EMBL" id="TQR11647.1"/>
    </source>
</evidence>
<dbReference type="Proteomes" id="UP000318937">
    <property type="component" value="Unassembled WGS sequence"/>
</dbReference>
<reference evidence="2 3" key="1">
    <citation type="submission" date="2019-05" db="EMBL/GenBank/DDBJ databases">
        <title>Psychrobacillus vulpis sp. nov., a new species isolated from feces of a red fox that inhabits in The Tablas de Daimiel Natural Park, Albacete, Spain.</title>
        <authorList>
            <person name="Rodriguez M."/>
            <person name="Reina J.C."/>
            <person name="Bejar V."/>
            <person name="Llamas I."/>
        </authorList>
    </citation>
    <scope>NUCLEOTIDE SEQUENCE [LARGE SCALE GENOMIC DNA]</scope>
    <source>
        <strain evidence="2 3">NHI-2</strain>
    </source>
</reference>
<protein>
    <recommendedName>
        <fullName evidence="1">ATPase dynein-related AAA domain-containing protein</fullName>
    </recommendedName>
</protein>
<comment type="caution">
    <text evidence="2">The sequence shown here is derived from an EMBL/GenBank/DDBJ whole genome shotgun (WGS) entry which is preliminary data.</text>
</comment>
<gene>
    <name evidence="2" type="ORF">FG383_14030</name>
</gene>